<dbReference type="AlphaFoldDB" id="A0A139I509"/>
<evidence type="ECO:0000256" key="1">
    <source>
        <dbReference type="SAM" id="MobiDB-lite"/>
    </source>
</evidence>
<dbReference type="EMBL" id="LFZO01000303">
    <property type="protein sequence ID" value="KXT09831.1"/>
    <property type="molecule type" value="Genomic_DNA"/>
</dbReference>
<organism evidence="2 3">
    <name type="scientific">Pseudocercospora musae</name>
    <dbReference type="NCBI Taxonomy" id="113226"/>
    <lineage>
        <taxon>Eukaryota</taxon>
        <taxon>Fungi</taxon>
        <taxon>Dikarya</taxon>
        <taxon>Ascomycota</taxon>
        <taxon>Pezizomycotina</taxon>
        <taxon>Dothideomycetes</taxon>
        <taxon>Dothideomycetidae</taxon>
        <taxon>Mycosphaerellales</taxon>
        <taxon>Mycosphaerellaceae</taxon>
        <taxon>Pseudocercospora</taxon>
    </lineage>
</organism>
<feature type="region of interest" description="Disordered" evidence="1">
    <location>
        <begin position="1"/>
        <end position="23"/>
    </location>
</feature>
<name>A0A139I509_9PEZI</name>
<accession>A0A139I509</accession>
<reference evidence="2 3" key="1">
    <citation type="submission" date="2015-07" db="EMBL/GenBank/DDBJ databases">
        <title>Comparative genomics of the Sigatoka disease complex on banana suggests a link between parallel evolutionary changes in Pseudocercospora fijiensis and Pseudocercospora eumusae and increased virulence on the banana host.</title>
        <authorList>
            <person name="Chang T.-C."/>
            <person name="Salvucci A."/>
            <person name="Crous P.W."/>
            <person name="Stergiopoulos I."/>
        </authorList>
    </citation>
    <scope>NUCLEOTIDE SEQUENCE [LARGE SCALE GENOMIC DNA]</scope>
    <source>
        <strain evidence="2 3">CBS 116634</strain>
    </source>
</reference>
<sequence length="79" mass="9145">MSELLKPRVLRNENSAFRPGSDKRNNVRKITDLSYRGSDGCNAVSFMEYSIFEHRSVPPQAFAPVEMPRTTERTRVDRE</sequence>
<evidence type="ECO:0000313" key="2">
    <source>
        <dbReference type="EMBL" id="KXT09831.1"/>
    </source>
</evidence>
<evidence type="ECO:0000313" key="3">
    <source>
        <dbReference type="Proteomes" id="UP000073492"/>
    </source>
</evidence>
<dbReference type="Proteomes" id="UP000073492">
    <property type="component" value="Unassembled WGS sequence"/>
</dbReference>
<keyword evidence="3" id="KW-1185">Reference proteome</keyword>
<protein>
    <submittedName>
        <fullName evidence="2">Uncharacterized protein</fullName>
    </submittedName>
</protein>
<comment type="caution">
    <text evidence="2">The sequence shown here is derived from an EMBL/GenBank/DDBJ whole genome shotgun (WGS) entry which is preliminary data.</text>
</comment>
<gene>
    <name evidence="2" type="ORF">AC579_9302</name>
</gene>
<proteinExistence type="predicted"/>